<dbReference type="SUPFAM" id="SSF51905">
    <property type="entry name" value="FAD/NAD(P)-binding domain"/>
    <property type="match status" value="1"/>
</dbReference>
<dbReference type="PANTHER" id="PTHR43747">
    <property type="entry name" value="FAD-BINDING PROTEIN"/>
    <property type="match status" value="1"/>
</dbReference>
<feature type="domain" description="FAD-binding" evidence="6">
    <location>
        <begin position="7"/>
        <end position="365"/>
    </location>
</feature>
<evidence type="ECO:0000256" key="1">
    <source>
        <dbReference type="ARBA" id="ARBA00005706"/>
    </source>
</evidence>
<evidence type="ECO:0000259" key="6">
    <source>
        <dbReference type="Pfam" id="PF01494"/>
    </source>
</evidence>
<keyword evidence="4" id="KW-0560">Oxidoreductase</keyword>
<evidence type="ECO:0000256" key="2">
    <source>
        <dbReference type="ARBA" id="ARBA00022630"/>
    </source>
</evidence>
<proteinExistence type="inferred from homology"/>
<keyword evidence="3" id="KW-0274">FAD</keyword>
<dbReference type="PANTHER" id="PTHR43747:SF5">
    <property type="entry name" value="FAD-BINDING DOMAIN-CONTAINING PROTEIN"/>
    <property type="match status" value="1"/>
</dbReference>
<evidence type="ECO:0000256" key="5">
    <source>
        <dbReference type="ARBA" id="ARBA00023604"/>
    </source>
</evidence>
<dbReference type="EMBL" id="MKZY01000001">
    <property type="protein sequence ID" value="OOO14121.1"/>
    <property type="molecule type" value="Genomic_DNA"/>
</dbReference>
<comment type="similarity">
    <text evidence="5">Belongs to the asaB hydroxylase/desaturase family.</text>
</comment>
<accession>A0A1S9DYJ5</accession>
<dbReference type="Gene3D" id="3.50.50.60">
    <property type="entry name" value="FAD/NAD(P)-binding domain"/>
    <property type="match status" value="1"/>
</dbReference>
<name>A0A1S9DYJ5_ASPOZ</name>
<dbReference type="InterPro" id="IPR036188">
    <property type="entry name" value="FAD/NAD-bd_sf"/>
</dbReference>
<dbReference type="Pfam" id="PF01494">
    <property type="entry name" value="FAD_binding_3"/>
    <property type="match status" value="1"/>
</dbReference>
<dbReference type="InterPro" id="IPR044053">
    <property type="entry name" value="AsaB-like"/>
</dbReference>
<dbReference type="InterPro" id="IPR002938">
    <property type="entry name" value="FAD-bd"/>
</dbReference>
<gene>
    <name evidence="7" type="ORF">OAory_01027160</name>
</gene>
<dbReference type="eggNOG" id="ENOG502QW6Y">
    <property type="taxonomic scope" value="Eukaryota"/>
</dbReference>
<keyword evidence="2" id="KW-0285">Flavoprotein</keyword>
<dbReference type="NCBIfam" id="NF041278">
    <property type="entry name" value="CmcJ_NvfI_EfuI"/>
    <property type="match status" value="1"/>
</dbReference>
<dbReference type="AlphaFoldDB" id="A0A1S9DYJ5"/>
<comment type="caution">
    <text evidence="7">The sequence shown here is derived from an EMBL/GenBank/DDBJ whole genome shotgun (WGS) entry which is preliminary data.</text>
</comment>
<comment type="similarity">
    <text evidence="1">Belongs to the flavin-dependent halogenase family.</text>
</comment>
<reference evidence="7 8" key="1">
    <citation type="submission" date="2016-10" db="EMBL/GenBank/DDBJ databases">
        <title>Genome sequencing of Aspergillus oryzae BCC7051.</title>
        <authorList>
            <person name="Thammarongtham C."/>
            <person name="Vorapreeda T."/>
            <person name="Nookaew I."/>
            <person name="Srisuk T."/>
            <person name="Land M."/>
            <person name="Jeennor S."/>
            <person name="Laoteng K."/>
        </authorList>
    </citation>
    <scope>NUCLEOTIDE SEQUENCE [LARGE SCALE GENOMIC DNA]</scope>
    <source>
        <strain evidence="7 8">BCC7051</strain>
    </source>
</reference>
<dbReference type="GO" id="GO:0071949">
    <property type="term" value="F:FAD binding"/>
    <property type="evidence" value="ECO:0007669"/>
    <property type="project" value="InterPro"/>
</dbReference>
<dbReference type="VEuPathDB" id="FungiDB:AO090023000543"/>
<dbReference type="InterPro" id="IPR050816">
    <property type="entry name" value="Flavin-dep_Halogenase_NPB"/>
</dbReference>
<organism evidence="7 8">
    <name type="scientific">Aspergillus oryzae</name>
    <name type="common">Yellow koji mold</name>
    <dbReference type="NCBI Taxonomy" id="5062"/>
    <lineage>
        <taxon>Eukaryota</taxon>
        <taxon>Fungi</taxon>
        <taxon>Dikarya</taxon>
        <taxon>Ascomycota</taxon>
        <taxon>Pezizomycotina</taxon>
        <taxon>Eurotiomycetes</taxon>
        <taxon>Eurotiomycetidae</taxon>
        <taxon>Eurotiales</taxon>
        <taxon>Aspergillaceae</taxon>
        <taxon>Aspergillus</taxon>
        <taxon>Aspergillus subgen. Circumdati</taxon>
    </lineage>
</organism>
<dbReference type="GO" id="GO:0016491">
    <property type="term" value="F:oxidoreductase activity"/>
    <property type="evidence" value="ECO:0007669"/>
    <property type="project" value="UniProtKB-KW"/>
</dbReference>
<evidence type="ECO:0000313" key="8">
    <source>
        <dbReference type="Proteomes" id="UP000190312"/>
    </source>
</evidence>
<dbReference type="VEuPathDB" id="FungiDB:AO090023000542"/>
<dbReference type="Proteomes" id="UP000190312">
    <property type="component" value="Unassembled WGS sequence"/>
</dbReference>
<protein>
    <submittedName>
        <fullName evidence="7">Tryptophan halogenase</fullName>
    </submittedName>
</protein>
<sequence>MDIPDRCTVLVVGGGPGGSYAASVLAREGIDTVLLEADNFPRYHIGESLLRTTGSFLEFVDAYGKFESHGFRQKNGAAFKFNSKPAAYSNFLQHGQHAWNVDRSQCDDLMFKHARECGARTFDGVKVQSVKFSQTFCLDEKESGEQAHLGKPVSASWVRKDKTTGSIKFQYLVDASGRAGLISTKYMKNRKFNEGLKNVASWGYFEGFEMYGVGTVAEGCPYFASFPDGSGWVWFIPLGENKVSVGVVMEQKSATAKKKLMESPSSREWLLTQAKEAPGIGDLLAKATLVSDVKSASDWSYTASTYATTNIRIVGDAGCFIDPLFSSGIHLALTGAFSAAATICSSIRGDCSEKSAADWHSKRIQEAYARFLLVVASTYGQITGKEAAILNDEGESDFDSAFELIRPIIQGSAEESTGKAGPEDATEAVSFCMRVIRKAQNRLEDISIGDKIIRAAMQPDTGSIGGSDIDRIVIHAERGALGLVKIMPSKVVHLPCSHGSMGSEKTNIPVAESPRDVQTTLTFSKQNEDCSAPPPMYIGKPQSYNRPTTTLPATIHDISGHELEYTLDSHGFQFYSHESKVKDFLDEERVRAEYYPETEQLLHDVTGATRFCVFDHTVRQASQDWTTERDARGPVQRVHIDSSYAGAEARVRYHFPDEATELLKHRYQMISVWRPIKTILKDPLAVADAHSTPESDLFPVKIHFPDREVEGWAVKADPQLKWYYRYKQPPDMVTLIKLFDSKLDGRARRVPHTAFVNPATEHEAPRESIELRALIFHPDDPN</sequence>
<dbReference type="OrthoDB" id="3340390at2759"/>
<evidence type="ECO:0000256" key="3">
    <source>
        <dbReference type="ARBA" id="ARBA00022827"/>
    </source>
</evidence>
<evidence type="ECO:0000313" key="7">
    <source>
        <dbReference type="EMBL" id="OOO14121.1"/>
    </source>
</evidence>
<evidence type="ECO:0000256" key="4">
    <source>
        <dbReference type="ARBA" id="ARBA00023002"/>
    </source>
</evidence>
<dbReference type="PRINTS" id="PR00420">
    <property type="entry name" value="RNGMNOXGNASE"/>
</dbReference>